<evidence type="ECO:0000256" key="5">
    <source>
        <dbReference type="ARBA" id="ARBA00010398"/>
    </source>
</evidence>
<evidence type="ECO:0000256" key="11">
    <source>
        <dbReference type="ARBA" id="ARBA00022679"/>
    </source>
</evidence>
<evidence type="ECO:0000256" key="18">
    <source>
        <dbReference type="ARBA" id="ARBA00025552"/>
    </source>
</evidence>
<dbReference type="FunFam" id="3.20.20.20:FF:000017">
    <property type="entry name" value="Methionine synthase"/>
    <property type="match status" value="1"/>
</dbReference>
<evidence type="ECO:0000256" key="19">
    <source>
        <dbReference type="ARBA" id="ARBA00031040"/>
    </source>
</evidence>
<dbReference type="AlphaFoldDB" id="A0A0H4X2N1"/>
<feature type="domain" description="Hcy-binding" evidence="25">
    <location>
        <begin position="20"/>
        <end position="323"/>
    </location>
</feature>
<keyword evidence="31" id="KW-1185">Reference proteome</keyword>
<evidence type="ECO:0000256" key="24">
    <source>
        <dbReference type="PROSITE-ProRule" id="PRU00333"/>
    </source>
</evidence>
<organism evidence="30 31">
    <name type="scientific">Pseudomyxococcus hansupus</name>
    <dbReference type="NCBI Taxonomy" id="1297742"/>
    <lineage>
        <taxon>Bacteria</taxon>
        <taxon>Pseudomonadati</taxon>
        <taxon>Myxococcota</taxon>
        <taxon>Myxococcia</taxon>
        <taxon>Myxococcales</taxon>
        <taxon>Cystobacterineae</taxon>
        <taxon>Myxococcaceae</taxon>
        <taxon>Pseudomyxococcus</taxon>
    </lineage>
</organism>
<evidence type="ECO:0000256" key="2">
    <source>
        <dbReference type="ARBA" id="ARBA00001947"/>
    </source>
</evidence>
<feature type="domain" description="B12-binding N-terminal" evidence="29">
    <location>
        <begin position="633"/>
        <end position="726"/>
    </location>
</feature>
<dbReference type="InterPro" id="IPR011822">
    <property type="entry name" value="MetH"/>
</dbReference>
<evidence type="ECO:0000256" key="12">
    <source>
        <dbReference type="ARBA" id="ARBA00022691"/>
    </source>
</evidence>
<dbReference type="PANTHER" id="PTHR45833">
    <property type="entry name" value="METHIONINE SYNTHASE"/>
    <property type="match status" value="1"/>
</dbReference>
<evidence type="ECO:0000256" key="16">
    <source>
        <dbReference type="ARBA" id="ARBA00023167"/>
    </source>
</evidence>
<keyword evidence="17 21" id="KW-0170">Cobalt</keyword>
<dbReference type="GO" id="GO:0032259">
    <property type="term" value="P:methylation"/>
    <property type="evidence" value="ECO:0007669"/>
    <property type="project" value="UniProtKB-KW"/>
</dbReference>
<dbReference type="InterPro" id="IPR037010">
    <property type="entry name" value="VitB12-dep_Met_synth_activ_sf"/>
</dbReference>
<keyword evidence="11 21" id="KW-0808">Transferase</keyword>
<gene>
    <name evidence="30" type="ORF">A176_005020</name>
</gene>
<comment type="similarity">
    <text evidence="5">Belongs to the vitamin-B12 dependent methionine synthase family.</text>
</comment>
<feature type="domain" description="Pterin-binding" evidence="26">
    <location>
        <begin position="353"/>
        <end position="608"/>
    </location>
</feature>
<evidence type="ECO:0000256" key="1">
    <source>
        <dbReference type="ARBA" id="ARBA00001700"/>
    </source>
</evidence>
<dbReference type="Pfam" id="PF00809">
    <property type="entry name" value="Pterin_bind"/>
    <property type="match status" value="1"/>
</dbReference>
<dbReference type="Pfam" id="PF02607">
    <property type="entry name" value="B12-binding_2"/>
    <property type="match status" value="1"/>
</dbReference>
<dbReference type="GO" id="GO:0005829">
    <property type="term" value="C:cytosol"/>
    <property type="evidence" value="ECO:0007669"/>
    <property type="project" value="TreeGrafter"/>
</dbReference>
<evidence type="ECO:0000313" key="30">
    <source>
        <dbReference type="EMBL" id="AKQ68108.1"/>
    </source>
</evidence>
<keyword evidence="12 21" id="KW-0949">S-adenosyl-L-methionine</keyword>
<evidence type="ECO:0000256" key="20">
    <source>
        <dbReference type="NCBIfam" id="TIGR02082"/>
    </source>
</evidence>
<dbReference type="InterPro" id="IPR006158">
    <property type="entry name" value="Cobalamin-bd"/>
</dbReference>
<dbReference type="InterPro" id="IPR036594">
    <property type="entry name" value="Meth_synthase_dom"/>
</dbReference>
<feature type="binding site" evidence="23">
    <location>
        <begin position="1167"/>
        <end position="1168"/>
    </location>
    <ligand>
        <name>S-adenosyl-L-methionine</name>
        <dbReference type="ChEBI" id="CHEBI:59789"/>
    </ligand>
</feature>
<evidence type="ECO:0000256" key="22">
    <source>
        <dbReference type="PIRSR" id="PIRSR000381-1"/>
    </source>
</evidence>
<evidence type="ECO:0000256" key="4">
    <source>
        <dbReference type="ARBA" id="ARBA00005178"/>
    </source>
</evidence>
<feature type="domain" description="AdoMet activation" evidence="27">
    <location>
        <begin position="876"/>
        <end position="1171"/>
    </location>
</feature>
<comment type="cofactor">
    <cofactor evidence="3 21 22">
        <name>methylcob(III)alamin</name>
        <dbReference type="ChEBI" id="CHEBI:28115"/>
    </cofactor>
</comment>
<dbReference type="InterPro" id="IPR004223">
    <property type="entry name" value="VitB12-dep_Met_synth_activ_dom"/>
</dbReference>
<name>A0A0H4X2N1_9BACT</name>
<feature type="binding site" evidence="22 24">
    <location>
        <position position="308"/>
    </location>
    <ligand>
        <name>Zn(2+)</name>
        <dbReference type="ChEBI" id="CHEBI:29105"/>
    </ligand>
</feature>
<evidence type="ECO:0000256" key="23">
    <source>
        <dbReference type="PIRSR" id="PIRSR000381-2"/>
    </source>
</evidence>
<keyword evidence="8 21" id="KW-0489">Methyltransferase</keyword>
<dbReference type="UniPathway" id="UPA00051">
    <property type="reaction ID" value="UER00081"/>
</dbReference>
<protein>
    <recommendedName>
        <fullName evidence="7 20">Methionine synthase</fullName>
        <ecNumber evidence="6 20">2.1.1.13</ecNumber>
    </recommendedName>
    <alternativeName>
        <fullName evidence="19 21">5-methyltetrahydrofolate--homocysteine methyltransferase</fullName>
    </alternativeName>
</protein>
<evidence type="ECO:0000256" key="10">
    <source>
        <dbReference type="ARBA" id="ARBA00022628"/>
    </source>
</evidence>
<feature type="binding site" evidence="23">
    <location>
        <position position="1113"/>
    </location>
    <ligand>
        <name>S-adenosyl-L-methionine</name>
        <dbReference type="ChEBI" id="CHEBI:59789"/>
    </ligand>
</feature>
<feature type="binding site" evidence="23">
    <location>
        <position position="784"/>
    </location>
    <ligand>
        <name>methylcob(III)alamin</name>
        <dbReference type="ChEBI" id="CHEBI:28115"/>
    </ligand>
</feature>
<dbReference type="Pfam" id="PF02574">
    <property type="entry name" value="S-methyl_trans"/>
    <property type="match status" value="1"/>
</dbReference>
<dbReference type="Gene3D" id="3.20.20.330">
    <property type="entry name" value="Homocysteine-binding-like domain"/>
    <property type="match status" value="1"/>
</dbReference>
<keyword evidence="15 21" id="KW-0862">Zinc</keyword>
<evidence type="ECO:0000259" key="28">
    <source>
        <dbReference type="PROSITE" id="PS51332"/>
    </source>
</evidence>
<dbReference type="GO" id="GO:0031419">
    <property type="term" value="F:cobalamin binding"/>
    <property type="evidence" value="ECO:0007669"/>
    <property type="project" value="UniProtKB-UniRule"/>
</dbReference>
<comment type="cofactor">
    <cofactor evidence="2 21 24">
        <name>Zn(2+)</name>
        <dbReference type="ChEBI" id="CHEBI:29105"/>
    </cofactor>
</comment>
<dbReference type="Proteomes" id="UP000009026">
    <property type="component" value="Chromosome"/>
</dbReference>
<evidence type="ECO:0000256" key="13">
    <source>
        <dbReference type="ARBA" id="ARBA00022723"/>
    </source>
</evidence>
<dbReference type="GO" id="GO:0008270">
    <property type="term" value="F:zinc ion binding"/>
    <property type="evidence" value="ECO:0007669"/>
    <property type="project" value="UniProtKB-UniRule"/>
</dbReference>
<comment type="function">
    <text evidence="18 21">Catalyzes the transfer of a methyl group from methyl-cobalamin to homocysteine, yielding enzyme-bound cob(I)alamin and methionine. Subsequently, remethylates the cofactor using methyltetrahydrofolate.</text>
</comment>
<keyword evidence="9 21" id="KW-0028">Amino-acid biosynthesis</keyword>
<dbReference type="InterPro" id="IPR036724">
    <property type="entry name" value="Cobalamin-bd_sf"/>
</dbReference>
<evidence type="ECO:0000256" key="3">
    <source>
        <dbReference type="ARBA" id="ARBA00001956"/>
    </source>
</evidence>
<dbReference type="SUPFAM" id="SSF52242">
    <property type="entry name" value="Cobalamin (vitamin B12)-binding domain"/>
    <property type="match status" value="1"/>
</dbReference>
<feature type="domain" description="B12-binding" evidence="28">
    <location>
        <begin position="726"/>
        <end position="862"/>
    </location>
</feature>
<evidence type="ECO:0000256" key="6">
    <source>
        <dbReference type="ARBA" id="ARBA00012032"/>
    </source>
</evidence>
<dbReference type="Gene3D" id="3.20.20.20">
    <property type="entry name" value="Dihydropteroate synthase-like"/>
    <property type="match status" value="1"/>
</dbReference>
<dbReference type="OrthoDB" id="9803687at2"/>
<feature type="binding site" evidence="23">
    <location>
        <begin position="736"/>
        <end position="740"/>
    </location>
    <ligand>
        <name>methylcob(III)alamin</name>
        <dbReference type="ChEBI" id="CHEBI:28115"/>
    </ligand>
</feature>
<dbReference type="PROSITE" id="PS50972">
    <property type="entry name" value="PTERIN_BINDING"/>
    <property type="match status" value="1"/>
</dbReference>
<evidence type="ECO:0000313" key="31">
    <source>
        <dbReference type="Proteomes" id="UP000009026"/>
    </source>
</evidence>
<dbReference type="GO" id="GO:0046653">
    <property type="term" value="P:tetrahydrofolate metabolic process"/>
    <property type="evidence" value="ECO:0007669"/>
    <property type="project" value="TreeGrafter"/>
</dbReference>
<reference evidence="30 31" key="1">
    <citation type="journal article" date="2016" name="PLoS ONE">
        <title>Complete Genome Sequence and Comparative Genomics of a Novel Myxobacterium Myxococcus hansupus.</title>
        <authorList>
            <person name="Sharma G."/>
            <person name="Narwani T."/>
            <person name="Subramanian S."/>
        </authorList>
    </citation>
    <scope>NUCLEOTIDE SEQUENCE [LARGE SCALE GENOMIC DNA]</scope>
    <source>
        <strain evidence="31">mixupus</strain>
    </source>
</reference>
<comment type="domain">
    <text evidence="21">Modular enzyme with four functionally distinct domains. The isolated Hcy-binding domain catalyzes methyl transfer from free methylcobalamin to homocysteine. The Hcy-binding domain in association with the pterin-binding domain catalyzes the methylation of cob(I)alamin by methyltetrahydrofolate and the methylation of homocysteine. The B12-binding domain binds the cofactor. The AdoMet activation domain binds S-adenosyl-L-methionine. Under aerobic conditions cob(I)alamin can be converted to inactive cob(II)alamin. Reductive methylation by S-adenosyl-L-methionine and flavodoxin regenerates methylcobalamin.</text>
</comment>
<dbReference type="RefSeq" id="WP_002637312.1">
    <property type="nucleotide sequence ID" value="NZ_CP012109.1"/>
</dbReference>
<feature type="binding site" evidence="23">
    <location>
        <position position="841"/>
    </location>
    <ligand>
        <name>methylcob(III)alamin</name>
        <dbReference type="ChEBI" id="CHEBI:28115"/>
    </ligand>
</feature>
<dbReference type="KEGG" id="mym:A176_005020"/>
<sequence length="1171" mass="127160">MTSHAPTTLPLPPGENGRRVEALRAAMRERVLVLDGAMGTLLQDANLKAADFGGPEYEGCNEYLVITRPELVEDIHARYFAAGADVTETDSFGGTPLVLAEFGLGDRALELNEASARLARNAAAAAEAKDGRMRWVAGSIGPTTKAITVTGGVTFDELVDNFAVQAEGLARGGSDYLLIETAQDTRNVKAALLGIERAFQKLGYALPVAVSGTIEPMGTMLAGQSVESLAASLEHADLLYLGLNCATGPDFMTDHLRSLAAMSAFPVSCVPNAGLPDENGLYLESPEMLARSVRRFCEQGWLSVVGGCCGTHAGHISALAKAVEGLKPRDNAPTPRASLSGVDYLEVTDELRPLIVGERTNVIGSKKFKELIVAGQFDDASEIARAQVKRGAQVIDICLANPDRDELEDMRSFLEVAIKKVRVPLMIDSTDERVIEMALTYSQGKAIINSVNLEDGEERFEKVVPLARRFGAALVVGCIDEVGMAVTRQRKLEVAERSYELLTTKYGMKPEDLYFDPLVFPCASGDAQYTGSGVETIEGVRLIKQRFPRCKTVLGISNVSFGLPTAGREVLNSVFLYHNVQAGLDMALVNSEKLERYPSLPEEERKLSEDLLYNRGADPVTPFAAHFRERKPARVLVSTLPLEERLQRYIIEGTRDGLIADLELAMQKYPPLEIINGPLMKGMDEVGRLFGANELIVAEVLQSAESMKAAVGFLEPHMSQSQAALRGKVVLATVKGDVHDIGKNLVEIILANNGFKVVNLGIKVPPEQLVQAVREHQPDILGLSGLLVKSAHQMVATAEDLRRAGVETPILVGGAALSRNFVDRNIAPAYGGGTVAYAQDAMNGLDLAKQIVDPASHEKLRGDLAVRREKLAREVKERPAPAAQVSRGRSAEVKVLDTVPSAPDWERHVLSNTPLDHIWRFINPVMLYGRHLGLRSSSRVLGTPGEAELAKTEEGRKALALKEAVEELKGFLRGGVMQARAVFQFYKAGSDGNRVVLFDGASGREAASFDFPRQDREGGLCLSDYLRPLEGGAPTDNVAMFVVTAGAGIRELAEELKAKGEFLKMHAVQALALETAEGYAEMLHTQLRSMWGTPDRPDMTMLERFRAEYSGKRYSFGYPACPRLEDQSKLFTALRPEDIGVQLTDGSMMEPEASVSAIVFHHPQASYFSVT</sequence>
<accession>A0A0H4X2N1</accession>
<dbReference type="GO" id="GO:0008705">
    <property type="term" value="F:methionine synthase activity"/>
    <property type="evidence" value="ECO:0007669"/>
    <property type="project" value="UniProtKB-UniRule"/>
</dbReference>
<dbReference type="SUPFAM" id="SSF47644">
    <property type="entry name" value="Methionine synthase domain"/>
    <property type="match status" value="1"/>
</dbReference>
<dbReference type="PATRIC" id="fig|1297742.4.peg.5065"/>
<keyword evidence="16 21" id="KW-0486">Methionine biosynthesis</keyword>
<dbReference type="Gene3D" id="3.10.196.10">
    <property type="entry name" value="Vitamin B12-dependent methionine synthase, activation domain"/>
    <property type="match status" value="1"/>
</dbReference>
<dbReference type="InterPro" id="IPR003726">
    <property type="entry name" value="HCY_dom"/>
</dbReference>
<keyword evidence="13 21" id="KW-0479">Metal-binding</keyword>
<evidence type="ECO:0000256" key="8">
    <source>
        <dbReference type="ARBA" id="ARBA00022603"/>
    </source>
</evidence>
<evidence type="ECO:0000256" key="9">
    <source>
        <dbReference type="ARBA" id="ARBA00022605"/>
    </source>
</evidence>
<evidence type="ECO:0000256" key="21">
    <source>
        <dbReference type="PIRNR" id="PIRNR000381"/>
    </source>
</evidence>
<dbReference type="SMART" id="SM01018">
    <property type="entry name" value="B12-binding_2"/>
    <property type="match status" value="1"/>
</dbReference>
<dbReference type="PANTHER" id="PTHR45833:SF1">
    <property type="entry name" value="METHIONINE SYNTHASE"/>
    <property type="match status" value="1"/>
</dbReference>
<dbReference type="SUPFAM" id="SSF56507">
    <property type="entry name" value="Methionine synthase activation domain-like"/>
    <property type="match status" value="1"/>
</dbReference>
<dbReference type="Pfam" id="PF02965">
    <property type="entry name" value="Met_synt_B12"/>
    <property type="match status" value="1"/>
</dbReference>
<dbReference type="SUPFAM" id="SSF82282">
    <property type="entry name" value="Homocysteine S-methyltransferase"/>
    <property type="match status" value="1"/>
</dbReference>
<dbReference type="PROSITE" id="PS50974">
    <property type="entry name" value="ADOMET_ACTIVATION"/>
    <property type="match status" value="1"/>
</dbReference>
<dbReference type="PROSITE" id="PS50970">
    <property type="entry name" value="HCY"/>
    <property type="match status" value="1"/>
</dbReference>
<dbReference type="eggNOG" id="COG0646">
    <property type="taxonomic scope" value="Bacteria"/>
</dbReference>
<evidence type="ECO:0000259" key="25">
    <source>
        <dbReference type="PROSITE" id="PS50970"/>
    </source>
</evidence>
<dbReference type="Gene3D" id="1.10.1240.10">
    <property type="entry name" value="Methionine synthase domain"/>
    <property type="match status" value="1"/>
</dbReference>
<feature type="binding site" description="axial binding residue" evidence="22">
    <location>
        <position position="739"/>
    </location>
    <ligand>
        <name>methylcob(III)alamin</name>
        <dbReference type="ChEBI" id="CHEBI:28115"/>
    </ligand>
    <ligandPart>
        <name>Co</name>
        <dbReference type="ChEBI" id="CHEBI:27638"/>
    </ligandPart>
</feature>
<dbReference type="Gene3D" id="3.40.50.280">
    <property type="entry name" value="Cobalamin-binding domain"/>
    <property type="match status" value="1"/>
</dbReference>
<comment type="pathway">
    <text evidence="4 21">Amino-acid biosynthesis; L-methionine biosynthesis via de novo pathway; L-methionine from L-homocysteine (MetH route): step 1/1.</text>
</comment>
<dbReference type="GO" id="GO:0050667">
    <property type="term" value="P:homocysteine metabolic process"/>
    <property type="evidence" value="ECO:0007669"/>
    <property type="project" value="TreeGrafter"/>
</dbReference>
<dbReference type="PIRSF" id="PIRSF000381">
    <property type="entry name" value="MetH"/>
    <property type="match status" value="1"/>
</dbReference>
<feature type="binding site" evidence="22 24">
    <location>
        <position position="309"/>
    </location>
    <ligand>
        <name>Zn(2+)</name>
        <dbReference type="ChEBI" id="CHEBI:29105"/>
    </ligand>
</feature>
<dbReference type="InterPro" id="IPR011005">
    <property type="entry name" value="Dihydropteroate_synth-like_sf"/>
</dbReference>
<dbReference type="InterPro" id="IPR033706">
    <property type="entry name" value="Met_synthase_B12-bd"/>
</dbReference>
<evidence type="ECO:0000259" key="27">
    <source>
        <dbReference type="PROSITE" id="PS50974"/>
    </source>
</evidence>
<dbReference type="SUPFAM" id="SSF51717">
    <property type="entry name" value="Dihydropteroate synthetase-like"/>
    <property type="match status" value="1"/>
</dbReference>
<dbReference type="NCBIfam" id="TIGR02082">
    <property type="entry name" value="metH"/>
    <property type="match status" value="1"/>
</dbReference>
<dbReference type="PROSITE" id="PS51337">
    <property type="entry name" value="B12_BINDING_NTER"/>
    <property type="match status" value="1"/>
</dbReference>
<dbReference type="EC" id="2.1.1.13" evidence="6 20"/>
<keyword evidence="10 21" id="KW-0846">Cobalamin</keyword>
<dbReference type="STRING" id="1297742.A176_005020"/>
<evidence type="ECO:0000259" key="29">
    <source>
        <dbReference type="PROSITE" id="PS51337"/>
    </source>
</evidence>
<evidence type="ECO:0000256" key="17">
    <source>
        <dbReference type="ARBA" id="ARBA00023285"/>
    </source>
</evidence>
<proteinExistence type="inferred from homology"/>
<dbReference type="eggNOG" id="COG1410">
    <property type="taxonomic scope" value="Bacteria"/>
</dbReference>
<evidence type="ECO:0000259" key="26">
    <source>
        <dbReference type="PROSITE" id="PS50972"/>
    </source>
</evidence>
<dbReference type="InterPro" id="IPR000489">
    <property type="entry name" value="Pterin-binding_dom"/>
</dbReference>
<feature type="binding site" evidence="22 24">
    <location>
        <position position="245"/>
    </location>
    <ligand>
        <name>Zn(2+)</name>
        <dbReference type="ChEBI" id="CHEBI:29105"/>
    </ligand>
</feature>
<dbReference type="InterPro" id="IPR003759">
    <property type="entry name" value="Cbl-bd_cap"/>
</dbReference>
<evidence type="ECO:0000256" key="15">
    <source>
        <dbReference type="ARBA" id="ARBA00022833"/>
    </source>
</evidence>
<dbReference type="FunFam" id="3.20.20.330:FF:000001">
    <property type="entry name" value="Methionine synthase"/>
    <property type="match status" value="1"/>
</dbReference>
<dbReference type="CDD" id="cd02069">
    <property type="entry name" value="methionine_synthase_B12_BD"/>
    <property type="match status" value="1"/>
</dbReference>
<evidence type="ECO:0000256" key="14">
    <source>
        <dbReference type="ARBA" id="ARBA00022737"/>
    </source>
</evidence>
<dbReference type="Pfam" id="PF02310">
    <property type="entry name" value="B12-binding"/>
    <property type="match status" value="1"/>
</dbReference>
<comment type="catalytic activity">
    <reaction evidence="1 21">
        <text>(6S)-5-methyl-5,6,7,8-tetrahydrofolate + L-homocysteine = (6S)-5,6,7,8-tetrahydrofolate + L-methionine</text>
        <dbReference type="Rhea" id="RHEA:11172"/>
        <dbReference type="ChEBI" id="CHEBI:18608"/>
        <dbReference type="ChEBI" id="CHEBI:57453"/>
        <dbReference type="ChEBI" id="CHEBI:57844"/>
        <dbReference type="ChEBI" id="CHEBI:58199"/>
        <dbReference type="EC" id="2.1.1.13"/>
    </reaction>
</comment>
<evidence type="ECO:0000256" key="7">
    <source>
        <dbReference type="ARBA" id="ARBA00013998"/>
    </source>
</evidence>
<dbReference type="InterPro" id="IPR036589">
    <property type="entry name" value="HCY_dom_sf"/>
</dbReference>
<keyword evidence="14" id="KW-0677">Repeat</keyword>
<dbReference type="EMBL" id="CP012109">
    <property type="protein sequence ID" value="AKQ68108.1"/>
    <property type="molecule type" value="Genomic_DNA"/>
</dbReference>
<dbReference type="InterPro" id="IPR050554">
    <property type="entry name" value="Met_Synthase/Corrinoid"/>
</dbReference>
<dbReference type="PROSITE" id="PS51332">
    <property type="entry name" value="B12_BINDING"/>
    <property type="match status" value="1"/>
</dbReference>